<dbReference type="Proteomes" id="UP000298327">
    <property type="component" value="Unassembled WGS sequence"/>
</dbReference>
<evidence type="ECO:0000313" key="3">
    <source>
        <dbReference type="Proteomes" id="UP000298327"/>
    </source>
</evidence>
<dbReference type="OrthoDB" id="448280at2759"/>
<name>A0A4Y9XNC2_9AGAM</name>
<dbReference type="EMBL" id="SEOQ01001731">
    <property type="protein sequence ID" value="TFY50701.1"/>
    <property type="molecule type" value="Genomic_DNA"/>
</dbReference>
<feature type="compositionally biased region" description="Low complexity" evidence="1">
    <location>
        <begin position="13"/>
        <end position="31"/>
    </location>
</feature>
<sequence length="446" mass="49779">MQKYHDPSRPRRAVSAARSSTAFSTRTPSSTEMDPGVDIIWTAVSALFDVARSLEGEHRKGKGDSQLEQYYMECIVTVRICVRRRHGQEQRWHPTAAVLIFRLRLPSRNLKARRTRLVKYSRWIDCDYRTHCPWCPAALPAGSMASGWATTTARVLAPRPACRRAAPGVSGFALGILPLDLAGEYLSSSSTYLLSLRMAFHTSLHVDMECTRAKQRGQRGRTLVSLASSQSSTMGSGGGRRRGTVAVAGFHADHRRISGPSSLAPSTLLPSSPPRHFLFYPLRSVFSPITTLRADPSRVTPIRDSDTPTPAVQNVELLHDALPRPHRLGHARCERGRGRAQLRLRRRRRHLLRPARRRDLHHLVRRHLRRALPCPRAAHALARRPALALRVRLPLLAVFAKYFGSGVIIATAFIHLLDPAIDELSSPCLGSGWTEYVCLALSLHYS</sequence>
<evidence type="ECO:0000313" key="2">
    <source>
        <dbReference type="EMBL" id="TFY50701.1"/>
    </source>
</evidence>
<comment type="caution">
    <text evidence="2">The sequence shown here is derived from an EMBL/GenBank/DDBJ whole genome shotgun (WGS) entry which is preliminary data.</text>
</comment>
<gene>
    <name evidence="2" type="ORF">EVG20_g11376</name>
</gene>
<accession>A0A4Y9XNC2</accession>
<reference evidence="2 3" key="1">
    <citation type="submission" date="2019-02" db="EMBL/GenBank/DDBJ databases">
        <title>Genome sequencing of the rare red list fungi Dentipellis fragilis.</title>
        <authorList>
            <person name="Buettner E."/>
            <person name="Kellner H."/>
        </authorList>
    </citation>
    <scope>NUCLEOTIDE SEQUENCE [LARGE SCALE GENOMIC DNA]</scope>
    <source>
        <strain evidence="2 3">DSM 105465</strain>
    </source>
</reference>
<evidence type="ECO:0000256" key="1">
    <source>
        <dbReference type="SAM" id="MobiDB-lite"/>
    </source>
</evidence>
<feature type="region of interest" description="Disordered" evidence="1">
    <location>
        <begin position="1"/>
        <end position="32"/>
    </location>
</feature>
<proteinExistence type="predicted"/>
<organism evidence="2 3">
    <name type="scientific">Dentipellis fragilis</name>
    <dbReference type="NCBI Taxonomy" id="205917"/>
    <lineage>
        <taxon>Eukaryota</taxon>
        <taxon>Fungi</taxon>
        <taxon>Dikarya</taxon>
        <taxon>Basidiomycota</taxon>
        <taxon>Agaricomycotina</taxon>
        <taxon>Agaricomycetes</taxon>
        <taxon>Russulales</taxon>
        <taxon>Hericiaceae</taxon>
        <taxon>Dentipellis</taxon>
    </lineage>
</organism>
<dbReference type="AlphaFoldDB" id="A0A4Y9XNC2"/>
<keyword evidence="3" id="KW-1185">Reference proteome</keyword>
<dbReference type="STRING" id="205917.A0A4Y9XNC2"/>
<protein>
    <submittedName>
        <fullName evidence="2">Uncharacterized protein</fullName>
    </submittedName>
</protein>